<keyword evidence="2" id="KW-1185">Reference proteome</keyword>
<name>A0A564YHL4_HYMDI</name>
<dbReference type="Proteomes" id="UP000321570">
    <property type="component" value="Unassembled WGS sequence"/>
</dbReference>
<organism evidence="1 2">
    <name type="scientific">Hymenolepis diminuta</name>
    <name type="common">Rat tapeworm</name>
    <dbReference type="NCBI Taxonomy" id="6216"/>
    <lineage>
        <taxon>Eukaryota</taxon>
        <taxon>Metazoa</taxon>
        <taxon>Spiralia</taxon>
        <taxon>Lophotrochozoa</taxon>
        <taxon>Platyhelminthes</taxon>
        <taxon>Cestoda</taxon>
        <taxon>Eucestoda</taxon>
        <taxon>Cyclophyllidea</taxon>
        <taxon>Hymenolepididae</taxon>
        <taxon>Hymenolepis</taxon>
    </lineage>
</organism>
<proteinExistence type="predicted"/>
<reference evidence="1 2" key="1">
    <citation type="submission" date="2019-07" db="EMBL/GenBank/DDBJ databases">
        <authorList>
            <person name="Jastrzebski P J."/>
            <person name="Paukszto L."/>
            <person name="Jastrzebski P J."/>
        </authorList>
    </citation>
    <scope>NUCLEOTIDE SEQUENCE [LARGE SCALE GENOMIC DNA]</scope>
    <source>
        <strain evidence="1 2">WMS-il1</strain>
    </source>
</reference>
<dbReference type="EMBL" id="CABIJS010000222">
    <property type="protein sequence ID" value="VUZ46696.1"/>
    <property type="molecule type" value="Genomic_DNA"/>
</dbReference>
<evidence type="ECO:0000313" key="1">
    <source>
        <dbReference type="EMBL" id="VUZ46696.1"/>
    </source>
</evidence>
<evidence type="ECO:0000313" key="2">
    <source>
        <dbReference type="Proteomes" id="UP000321570"/>
    </source>
</evidence>
<protein>
    <submittedName>
        <fullName evidence="1">Uncharacterized protein</fullName>
    </submittedName>
</protein>
<gene>
    <name evidence="1" type="ORF">WMSIL1_LOCUS6271</name>
</gene>
<accession>A0A564YHL4</accession>
<feature type="non-terminal residue" evidence="1">
    <location>
        <position position="107"/>
    </location>
</feature>
<feature type="non-terminal residue" evidence="1">
    <location>
        <position position="1"/>
    </location>
</feature>
<sequence>TSDNFKLSSKATRSFENDSCPYKEDYEQQHYSNISCTPAEEFFEKRGECTYGTDLMSDLENRFVQYVLKRREAALAVLPPVDRIRPPLKRPEIVERDGGTPIRLSKN</sequence>
<dbReference type="AlphaFoldDB" id="A0A564YHL4"/>